<keyword evidence="1" id="KW-0732">Signal</keyword>
<accession>A0A4Z2FKG8</accession>
<comment type="caution">
    <text evidence="2">The sequence shown here is derived from an EMBL/GenBank/DDBJ whole genome shotgun (WGS) entry which is preliminary data.</text>
</comment>
<sequence length="106" mass="11890">MPHVVTFNALVSGFITSPVGAQSSVNVSDYMNDFRFQRHIHQRGSSSALIGSHNTAFCMASPSTLLFFLLRSAQKDSKQIQTNINNNKETQNINIDKETQNIYKLK</sequence>
<feature type="signal peptide" evidence="1">
    <location>
        <begin position="1"/>
        <end position="21"/>
    </location>
</feature>
<keyword evidence="3" id="KW-1185">Reference proteome</keyword>
<name>A0A4Z2FKG8_9TELE</name>
<evidence type="ECO:0000313" key="3">
    <source>
        <dbReference type="Proteomes" id="UP000314294"/>
    </source>
</evidence>
<organism evidence="2 3">
    <name type="scientific">Liparis tanakae</name>
    <name type="common">Tanaka's snailfish</name>
    <dbReference type="NCBI Taxonomy" id="230148"/>
    <lineage>
        <taxon>Eukaryota</taxon>
        <taxon>Metazoa</taxon>
        <taxon>Chordata</taxon>
        <taxon>Craniata</taxon>
        <taxon>Vertebrata</taxon>
        <taxon>Euteleostomi</taxon>
        <taxon>Actinopterygii</taxon>
        <taxon>Neopterygii</taxon>
        <taxon>Teleostei</taxon>
        <taxon>Neoteleostei</taxon>
        <taxon>Acanthomorphata</taxon>
        <taxon>Eupercaria</taxon>
        <taxon>Perciformes</taxon>
        <taxon>Cottioidei</taxon>
        <taxon>Cottales</taxon>
        <taxon>Liparidae</taxon>
        <taxon>Liparis</taxon>
    </lineage>
</organism>
<reference evidence="2 3" key="1">
    <citation type="submission" date="2019-03" db="EMBL/GenBank/DDBJ databases">
        <title>First draft genome of Liparis tanakae, snailfish: a comprehensive survey of snailfish specific genes.</title>
        <authorList>
            <person name="Kim W."/>
            <person name="Song I."/>
            <person name="Jeong J.-H."/>
            <person name="Kim D."/>
            <person name="Kim S."/>
            <person name="Ryu S."/>
            <person name="Song J.Y."/>
            <person name="Lee S.K."/>
        </authorList>
    </citation>
    <scope>NUCLEOTIDE SEQUENCE [LARGE SCALE GENOMIC DNA]</scope>
    <source>
        <tissue evidence="2">Muscle</tissue>
    </source>
</reference>
<dbReference type="AlphaFoldDB" id="A0A4Z2FKG8"/>
<dbReference type="Proteomes" id="UP000314294">
    <property type="component" value="Unassembled WGS sequence"/>
</dbReference>
<protein>
    <submittedName>
        <fullName evidence="2">Uncharacterized protein</fullName>
    </submittedName>
</protein>
<gene>
    <name evidence="2" type="ORF">EYF80_048438</name>
</gene>
<dbReference type="EMBL" id="SRLO01001112">
    <property type="protein sequence ID" value="TNN41380.1"/>
    <property type="molecule type" value="Genomic_DNA"/>
</dbReference>
<feature type="chain" id="PRO_5021192098" evidence="1">
    <location>
        <begin position="22"/>
        <end position="106"/>
    </location>
</feature>
<evidence type="ECO:0000256" key="1">
    <source>
        <dbReference type="SAM" id="SignalP"/>
    </source>
</evidence>
<evidence type="ECO:0000313" key="2">
    <source>
        <dbReference type="EMBL" id="TNN41380.1"/>
    </source>
</evidence>
<proteinExistence type="predicted"/>